<comment type="similarity">
    <text evidence="2 13">Belongs to the glycosyl hydrolase 28 family.</text>
</comment>
<dbReference type="GO" id="GO:0071555">
    <property type="term" value="P:cell wall organization"/>
    <property type="evidence" value="ECO:0007669"/>
    <property type="project" value="UniProtKB-KW"/>
</dbReference>
<dbReference type="Pfam" id="PF00295">
    <property type="entry name" value="Glyco_hydro_28"/>
    <property type="match status" value="1"/>
</dbReference>
<accession>A0A7C8J7G5</accession>
<evidence type="ECO:0000256" key="2">
    <source>
        <dbReference type="ARBA" id="ARBA00008834"/>
    </source>
</evidence>
<dbReference type="AlphaFoldDB" id="A0A7C8J7G5"/>
<comment type="subcellular location">
    <subcellularLocation>
        <location evidence="1">Secreted</location>
    </subcellularLocation>
</comment>
<dbReference type="InterPro" id="IPR050434">
    <property type="entry name" value="Glycosyl_hydrlase_28"/>
</dbReference>
<keyword evidence="5 14" id="KW-0732">Signal</keyword>
<dbReference type="GO" id="GO:0004650">
    <property type="term" value="F:polygalacturonase activity"/>
    <property type="evidence" value="ECO:0007669"/>
    <property type="project" value="UniProtKB-EC"/>
</dbReference>
<reference evidence="15 16" key="1">
    <citation type="submission" date="2019-06" db="EMBL/GenBank/DDBJ databases">
        <authorList>
            <person name="Palmer J.M."/>
        </authorList>
    </citation>
    <scope>NUCLEOTIDE SEQUENCE [LARGE SCALE GENOMIC DNA]</scope>
    <source>
        <strain evidence="15 16">TWF102</strain>
    </source>
</reference>
<feature type="active site" evidence="12">
    <location>
        <position position="241"/>
    </location>
</feature>
<proteinExistence type="inferred from homology"/>
<dbReference type="PANTHER" id="PTHR31884:SF1">
    <property type="entry name" value="POLYGALACTURONASE"/>
    <property type="match status" value="1"/>
</dbReference>
<evidence type="ECO:0000256" key="11">
    <source>
        <dbReference type="ARBA" id="ARBA00034074"/>
    </source>
</evidence>
<dbReference type="Gene3D" id="2.160.20.10">
    <property type="entry name" value="Single-stranded right-handed beta-helix, Pectin lyase-like"/>
    <property type="match status" value="1"/>
</dbReference>
<keyword evidence="9 13" id="KW-0326">Glycosidase</keyword>
<keyword evidence="8" id="KW-1015">Disulfide bond</keyword>
<keyword evidence="10" id="KW-0961">Cell wall biogenesis/degradation</keyword>
<dbReference type="EC" id="3.2.1.15" evidence="3"/>
<dbReference type="SMART" id="SM00710">
    <property type="entry name" value="PbH1"/>
    <property type="match status" value="6"/>
</dbReference>
<evidence type="ECO:0000256" key="4">
    <source>
        <dbReference type="ARBA" id="ARBA00022525"/>
    </source>
</evidence>
<dbReference type="Proteomes" id="UP000475325">
    <property type="component" value="Unassembled WGS sequence"/>
</dbReference>
<evidence type="ECO:0000256" key="9">
    <source>
        <dbReference type="ARBA" id="ARBA00023295"/>
    </source>
</evidence>
<gene>
    <name evidence="15" type="ORF">TWF102_000781</name>
</gene>
<evidence type="ECO:0000256" key="10">
    <source>
        <dbReference type="ARBA" id="ARBA00023316"/>
    </source>
</evidence>
<protein>
    <recommendedName>
        <fullName evidence="3">endo-polygalacturonase</fullName>
        <ecNumber evidence="3">3.2.1.15</ecNumber>
    </recommendedName>
</protein>
<dbReference type="InterPro" id="IPR011050">
    <property type="entry name" value="Pectin_lyase_fold/virulence"/>
</dbReference>
<keyword evidence="7 13" id="KW-0378">Hydrolase</keyword>
<evidence type="ECO:0000256" key="6">
    <source>
        <dbReference type="ARBA" id="ARBA00022737"/>
    </source>
</evidence>
<dbReference type="GO" id="GO:0045490">
    <property type="term" value="P:pectin catabolic process"/>
    <property type="evidence" value="ECO:0007669"/>
    <property type="project" value="TreeGrafter"/>
</dbReference>
<feature type="chain" id="PRO_5028950087" description="endo-polygalacturonase" evidence="14">
    <location>
        <begin position="21"/>
        <end position="381"/>
    </location>
</feature>
<evidence type="ECO:0000313" key="16">
    <source>
        <dbReference type="Proteomes" id="UP000475325"/>
    </source>
</evidence>
<comment type="catalytic activity">
    <reaction evidence="11">
        <text>(1,4-alpha-D-galacturonosyl)n+m + H2O = (1,4-alpha-D-galacturonosyl)n + (1,4-alpha-D-galacturonosyl)m.</text>
        <dbReference type="EC" id="3.2.1.15"/>
    </reaction>
</comment>
<dbReference type="InterPro" id="IPR000743">
    <property type="entry name" value="Glyco_hydro_28"/>
</dbReference>
<evidence type="ECO:0000256" key="1">
    <source>
        <dbReference type="ARBA" id="ARBA00004613"/>
    </source>
</evidence>
<feature type="signal peptide" evidence="14">
    <location>
        <begin position="1"/>
        <end position="20"/>
    </location>
</feature>
<dbReference type="SUPFAM" id="SSF51126">
    <property type="entry name" value="Pectin lyase-like"/>
    <property type="match status" value="1"/>
</dbReference>
<dbReference type="FunFam" id="2.160.20.10:FF:000002">
    <property type="entry name" value="Endopolygalacturonase D"/>
    <property type="match status" value="1"/>
</dbReference>
<dbReference type="PANTHER" id="PTHR31884">
    <property type="entry name" value="POLYGALACTURONASE"/>
    <property type="match status" value="1"/>
</dbReference>
<sequence>MAILSRFLTILLVCAASALAAPAPEPTAAPNLEDALAKRATTCTFSGTDGHLSASASKTSCSTIVISDMAVPSGVTLNLEKLKEGTTVIFKGRTTFGYSEWEGSFISISGNKLTIKGDPGSVLDGQGALWWDGLGGGGGKTKPKFFKANNLNDSIINGITILNAPKNSFSLNRVNNLIVKNILIDDRDGDTLGGHNTDGFNVNNADGVFITNVRVYNQDDCMNVNTGRNIVMTNSFCSGSHGLSIGSIADGAVVKNVTFENIVVEKSQQAIRIKTVSGAVASVSDITYRNIRINGGNVTDVVDYGIIVDQSYGGTKNSPTNGVNITNFVLENVYGSVPSDAVRVQVQCGTSTCTGFRWTNVGITGGKKSTKCINVPAGISC</sequence>
<name>A0A7C8J7G5_ORBOL</name>
<comment type="caution">
    <text evidence="15">The sequence shown here is derived from an EMBL/GenBank/DDBJ whole genome shotgun (WGS) entry which is preliminary data.</text>
</comment>
<evidence type="ECO:0000256" key="7">
    <source>
        <dbReference type="ARBA" id="ARBA00022801"/>
    </source>
</evidence>
<evidence type="ECO:0000256" key="3">
    <source>
        <dbReference type="ARBA" id="ARBA00012736"/>
    </source>
</evidence>
<evidence type="ECO:0000256" key="5">
    <source>
        <dbReference type="ARBA" id="ARBA00022729"/>
    </source>
</evidence>
<evidence type="ECO:0000256" key="8">
    <source>
        <dbReference type="ARBA" id="ARBA00023157"/>
    </source>
</evidence>
<evidence type="ECO:0000256" key="12">
    <source>
        <dbReference type="PROSITE-ProRule" id="PRU10052"/>
    </source>
</evidence>
<dbReference type="GO" id="GO:0005576">
    <property type="term" value="C:extracellular region"/>
    <property type="evidence" value="ECO:0007669"/>
    <property type="project" value="UniProtKB-SubCell"/>
</dbReference>
<evidence type="ECO:0000256" key="14">
    <source>
        <dbReference type="SAM" id="SignalP"/>
    </source>
</evidence>
<keyword evidence="4" id="KW-0964">Secreted</keyword>
<keyword evidence="6" id="KW-0677">Repeat</keyword>
<dbReference type="InterPro" id="IPR006626">
    <property type="entry name" value="PbH1"/>
</dbReference>
<evidence type="ECO:0000313" key="15">
    <source>
        <dbReference type="EMBL" id="KAF3083152.1"/>
    </source>
</evidence>
<dbReference type="PROSITE" id="PS00502">
    <property type="entry name" value="POLYGALACTURONASE"/>
    <property type="match status" value="1"/>
</dbReference>
<dbReference type="EMBL" id="WIQW01000109">
    <property type="protein sequence ID" value="KAF3083152.1"/>
    <property type="molecule type" value="Genomic_DNA"/>
</dbReference>
<organism evidence="15 16">
    <name type="scientific">Orbilia oligospora</name>
    <name type="common">Nematode-trapping fungus</name>
    <name type="synonym">Arthrobotrys oligospora</name>
    <dbReference type="NCBI Taxonomy" id="2813651"/>
    <lineage>
        <taxon>Eukaryota</taxon>
        <taxon>Fungi</taxon>
        <taxon>Dikarya</taxon>
        <taxon>Ascomycota</taxon>
        <taxon>Pezizomycotina</taxon>
        <taxon>Orbiliomycetes</taxon>
        <taxon>Orbiliales</taxon>
        <taxon>Orbiliaceae</taxon>
        <taxon>Orbilia</taxon>
    </lineage>
</organism>
<dbReference type="InterPro" id="IPR012334">
    <property type="entry name" value="Pectin_lyas_fold"/>
</dbReference>
<evidence type="ECO:0000256" key="13">
    <source>
        <dbReference type="RuleBase" id="RU361169"/>
    </source>
</evidence>